<dbReference type="GeneID" id="63735491"/>
<evidence type="ECO:0008006" key="4">
    <source>
        <dbReference type="Google" id="ProtNLM"/>
    </source>
</evidence>
<dbReference type="Proteomes" id="UP000030816">
    <property type="component" value="Unassembled WGS sequence"/>
</dbReference>
<protein>
    <recommendedName>
        <fullName evidence="4">Myb-like domain-containing protein</fullName>
    </recommendedName>
</protein>
<accession>A0A0B2X8Y6</accession>
<comment type="caution">
    <text evidence="2">The sequence shown here is derived from an EMBL/GenBank/DDBJ whole genome shotgun (WGS) entry which is preliminary data.</text>
</comment>
<dbReference type="AlphaFoldDB" id="A0A0B2X8Y6"/>
<keyword evidence="3" id="KW-1185">Reference proteome</keyword>
<proteinExistence type="predicted"/>
<evidence type="ECO:0000313" key="2">
    <source>
        <dbReference type="EMBL" id="KHO02035.1"/>
    </source>
</evidence>
<dbReference type="STRING" id="1081103.A0A0B2X8Y6"/>
<sequence length="99" mass="11013">MPATKKWETTDELDLCMAIILTGGSTNSYKWPEIHEIMTSIGHGFTKDAISQHFTKVILRQFKGRHGFPPGKLESVSPAKTKKRAAEDAAESPSKRRAD</sequence>
<feature type="region of interest" description="Disordered" evidence="1">
    <location>
        <begin position="65"/>
        <end position="99"/>
    </location>
</feature>
<evidence type="ECO:0000313" key="3">
    <source>
        <dbReference type="Proteomes" id="UP000030816"/>
    </source>
</evidence>
<organism evidence="2 3">
    <name type="scientific">Metarhizium album (strain ARSEF 1941)</name>
    <dbReference type="NCBI Taxonomy" id="1081103"/>
    <lineage>
        <taxon>Eukaryota</taxon>
        <taxon>Fungi</taxon>
        <taxon>Dikarya</taxon>
        <taxon>Ascomycota</taxon>
        <taxon>Pezizomycotina</taxon>
        <taxon>Sordariomycetes</taxon>
        <taxon>Hypocreomycetidae</taxon>
        <taxon>Hypocreales</taxon>
        <taxon>Clavicipitaceae</taxon>
        <taxon>Metarhizium</taxon>
    </lineage>
</organism>
<evidence type="ECO:0000256" key="1">
    <source>
        <dbReference type="SAM" id="MobiDB-lite"/>
    </source>
</evidence>
<dbReference type="HOGENOM" id="CLU_2320912_0_0_1"/>
<dbReference type="EMBL" id="AZHE01000001">
    <property type="protein sequence ID" value="KHO02035.1"/>
    <property type="molecule type" value="Genomic_DNA"/>
</dbReference>
<gene>
    <name evidence="2" type="ORF">MAM_01036</name>
</gene>
<dbReference type="OrthoDB" id="5231339at2759"/>
<reference evidence="2 3" key="1">
    <citation type="journal article" date="2014" name="Proc. Natl. Acad. Sci. U.S.A.">
        <title>Trajectory and genomic determinants of fungal-pathogen speciation and host adaptation.</title>
        <authorList>
            <person name="Hu X."/>
            <person name="Xiao G."/>
            <person name="Zheng P."/>
            <person name="Shang Y."/>
            <person name="Su Y."/>
            <person name="Zhang X."/>
            <person name="Liu X."/>
            <person name="Zhan S."/>
            <person name="St Leger R.J."/>
            <person name="Wang C."/>
        </authorList>
    </citation>
    <scope>NUCLEOTIDE SEQUENCE [LARGE SCALE GENOMIC DNA]</scope>
    <source>
        <strain evidence="2 3">ARSEF 1941</strain>
    </source>
</reference>
<dbReference type="RefSeq" id="XP_040683100.1">
    <property type="nucleotide sequence ID" value="XM_040819835.1"/>
</dbReference>
<name>A0A0B2X8Y6_METAS</name>